<keyword evidence="3" id="KW-1185">Reference proteome</keyword>
<feature type="region of interest" description="Disordered" evidence="1">
    <location>
        <begin position="16"/>
        <end position="61"/>
    </location>
</feature>
<protein>
    <submittedName>
        <fullName evidence="2">Uncharacterized protein</fullName>
    </submittedName>
</protein>
<evidence type="ECO:0000313" key="2">
    <source>
        <dbReference type="EMBL" id="SMF20174.1"/>
    </source>
</evidence>
<evidence type="ECO:0000313" key="3">
    <source>
        <dbReference type="Proteomes" id="UP000192920"/>
    </source>
</evidence>
<feature type="region of interest" description="Disordered" evidence="1">
    <location>
        <begin position="94"/>
        <end position="117"/>
    </location>
</feature>
<name>A0A1Y6BT87_9NEIS</name>
<gene>
    <name evidence="2" type="ORF">SAMN02745746_01846</name>
</gene>
<evidence type="ECO:0000256" key="1">
    <source>
        <dbReference type="SAM" id="MobiDB-lite"/>
    </source>
</evidence>
<dbReference type="Proteomes" id="UP000192920">
    <property type="component" value="Unassembled WGS sequence"/>
</dbReference>
<organism evidence="2 3">
    <name type="scientific">Pseudogulbenkiania subflava DSM 22618</name>
    <dbReference type="NCBI Taxonomy" id="1123014"/>
    <lineage>
        <taxon>Bacteria</taxon>
        <taxon>Pseudomonadati</taxon>
        <taxon>Pseudomonadota</taxon>
        <taxon>Betaproteobacteria</taxon>
        <taxon>Neisseriales</taxon>
        <taxon>Chromobacteriaceae</taxon>
        <taxon>Pseudogulbenkiania</taxon>
    </lineage>
</organism>
<sequence length="191" mass="19771">MTGNAFAPADHFLINPAGAGAAEGPDEPRRHRARSPVAGVATTPWRPVGARSHSPTARYGALAPRKRRGLPRLRRLANPFCKAEGVCRVTRKAADSLTDPERPGFAGSGRTPTGTVSAAQGADFRAFSRSLLRRQPGCTLISPASTHCIAARRCSGVSACEHNTVSLATAASGVRSAPASAPARASGWLAA</sequence>
<proteinExistence type="predicted"/>
<reference evidence="3" key="1">
    <citation type="submission" date="2017-04" db="EMBL/GenBank/DDBJ databases">
        <authorList>
            <person name="Varghese N."/>
            <person name="Submissions S."/>
        </authorList>
    </citation>
    <scope>NUCLEOTIDE SEQUENCE [LARGE SCALE GENOMIC DNA]</scope>
    <source>
        <strain evidence="3">DSM 22618</strain>
    </source>
</reference>
<dbReference type="AlphaFoldDB" id="A0A1Y6BT87"/>
<dbReference type="EMBL" id="FXAG01000008">
    <property type="protein sequence ID" value="SMF20174.1"/>
    <property type="molecule type" value="Genomic_DNA"/>
</dbReference>
<accession>A0A1Y6BT87</accession>